<dbReference type="SUPFAM" id="SSF53756">
    <property type="entry name" value="UDP-Glycosyltransferase/glycogen phosphorylase"/>
    <property type="match status" value="1"/>
</dbReference>
<dbReference type="InterPro" id="IPR028098">
    <property type="entry name" value="Glyco_trans_4-like_N"/>
</dbReference>
<evidence type="ECO:0000259" key="3">
    <source>
        <dbReference type="Pfam" id="PF00534"/>
    </source>
</evidence>
<dbReference type="CDD" id="cd03814">
    <property type="entry name" value="GT4-like"/>
    <property type="match status" value="1"/>
</dbReference>
<protein>
    <submittedName>
        <fullName evidence="5">Glycosyltransferase, group 1 family protein</fullName>
        <ecNumber evidence="5">2.4.-.-</ecNumber>
    </submittedName>
</protein>
<keyword evidence="6" id="KW-1185">Reference proteome</keyword>
<dbReference type="EC" id="2.4.-.-" evidence="5"/>
<dbReference type="InterPro" id="IPR001296">
    <property type="entry name" value="Glyco_trans_1"/>
</dbReference>
<evidence type="ECO:0000259" key="4">
    <source>
        <dbReference type="Pfam" id="PF13439"/>
    </source>
</evidence>
<feature type="domain" description="Glycosyltransferase subfamily 4-like N-terminal" evidence="4">
    <location>
        <begin position="17"/>
        <end position="183"/>
    </location>
</feature>
<dbReference type="Gene3D" id="3.40.50.2000">
    <property type="entry name" value="Glycogen Phosphorylase B"/>
    <property type="match status" value="2"/>
</dbReference>
<evidence type="ECO:0000313" key="5">
    <source>
        <dbReference type="EMBL" id="EFQ83967.1"/>
    </source>
</evidence>
<gene>
    <name evidence="5" type="ORF">HMPREF0063_10683</name>
</gene>
<dbReference type="HOGENOM" id="CLU_009583_2_0_11"/>
<proteinExistence type="predicted"/>
<dbReference type="STRING" id="585531.HMPREF0063_10683"/>
<dbReference type="eggNOG" id="COG0438">
    <property type="taxonomic scope" value="Bacteria"/>
</dbReference>
<name>E2S9P3_9ACTN</name>
<feature type="domain" description="Glycosyl transferase family 1" evidence="3">
    <location>
        <begin position="195"/>
        <end position="347"/>
    </location>
</feature>
<keyword evidence="2 5" id="KW-0808">Transferase</keyword>
<dbReference type="Proteomes" id="UP000003111">
    <property type="component" value="Unassembled WGS sequence"/>
</dbReference>
<accession>E2S9P3</accession>
<organism evidence="5 6">
    <name type="scientific">Aeromicrobium marinum DSM 15272</name>
    <dbReference type="NCBI Taxonomy" id="585531"/>
    <lineage>
        <taxon>Bacteria</taxon>
        <taxon>Bacillati</taxon>
        <taxon>Actinomycetota</taxon>
        <taxon>Actinomycetes</taxon>
        <taxon>Propionibacteriales</taxon>
        <taxon>Nocardioidaceae</taxon>
        <taxon>Aeromicrobium</taxon>
    </lineage>
</organism>
<dbReference type="PANTHER" id="PTHR45947:SF3">
    <property type="entry name" value="SULFOQUINOVOSYL TRANSFERASE SQD2"/>
    <property type="match status" value="1"/>
</dbReference>
<dbReference type="GO" id="GO:0016758">
    <property type="term" value="F:hexosyltransferase activity"/>
    <property type="evidence" value="ECO:0007669"/>
    <property type="project" value="TreeGrafter"/>
</dbReference>
<dbReference type="PANTHER" id="PTHR45947">
    <property type="entry name" value="SULFOQUINOVOSYL TRANSFERASE SQD2"/>
    <property type="match status" value="1"/>
</dbReference>
<dbReference type="Pfam" id="PF00534">
    <property type="entry name" value="Glycos_transf_1"/>
    <property type="match status" value="1"/>
</dbReference>
<dbReference type="Pfam" id="PF13439">
    <property type="entry name" value="Glyco_transf_4"/>
    <property type="match status" value="1"/>
</dbReference>
<sequence>MVMRIAIVAESFLPQTNGVVNSVLHVLEHLQRRGDEVVVIVPDAAGDVPSEVFGARVVTVPAWSLPMYSDVRVATGGAGRLVRLLGEFGPDVVHLASPFVLGWRATLAARELGIPIVAVYQTDVPSYAAGYGMPWAEKLFWRRVCDIHDRATVTLAPSTSAVAALEAHGVERIAVWRRGVDTDLFTPDRRDLALRQQLAPSGERLIGFVGRLAPEKQVADLAALDGLPGTRLVVIGDGPERSRLEGLLPGAHFTGMLHGADLARHMAALDVLVNPGETETFCQVVQEGLASGVPVVAVAKGGPVDLVDESRTGWLYAPGDLAGMRARVLDLVGDESKRRAFGVAARRSVMGRRWSALCGELVGHYSAAVAVDQPEEPFPLGLLRRRDRARR</sequence>
<dbReference type="AlphaFoldDB" id="E2S9P3"/>
<keyword evidence="1 5" id="KW-0328">Glycosyltransferase</keyword>
<dbReference type="GO" id="GO:1901137">
    <property type="term" value="P:carbohydrate derivative biosynthetic process"/>
    <property type="evidence" value="ECO:0007669"/>
    <property type="project" value="UniProtKB-ARBA"/>
</dbReference>
<evidence type="ECO:0000313" key="6">
    <source>
        <dbReference type="Proteomes" id="UP000003111"/>
    </source>
</evidence>
<evidence type="ECO:0000256" key="1">
    <source>
        <dbReference type="ARBA" id="ARBA00022676"/>
    </source>
</evidence>
<dbReference type="InterPro" id="IPR050194">
    <property type="entry name" value="Glycosyltransferase_grp1"/>
</dbReference>
<dbReference type="EMBL" id="ACLF03000003">
    <property type="protein sequence ID" value="EFQ83967.1"/>
    <property type="molecule type" value="Genomic_DNA"/>
</dbReference>
<comment type="caution">
    <text evidence="5">The sequence shown here is derived from an EMBL/GenBank/DDBJ whole genome shotgun (WGS) entry which is preliminary data.</text>
</comment>
<reference evidence="5" key="1">
    <citation type="submission" date="2010-08" db="EMBL/GenBank/DDBJ databases">
        <authorList>
            <person name="Muzny D."/>
            <person name="Qin X."/>
            <person name="Buhay C."/>
            <person name="Dugan-Rocha S."/>
            <person name="Ding Y."/>
            <person name="Chen G."/>
            <person name="Hawes A."/>
            <person name="Holder M."/>
            <person name="Jhangiani S."/>
            <person name="Johnson A."/>
            <person name="Khan Z."/>
            <person name="Li Z."/>
            <person name="Liu W."/>
            <person name="Liu X."/>
            <person name="Perez L."/>
            <person name="Shen H."/>
            <person name="Wang Q."/>
            <person name="Watt J."/>
            <person name="Xi L."/>
            <person name="Xin Y."/>
            <person name="Zhou J."/>
            <person name="Deng J."/>
            <person name="Jiang H."/>
            <person name="Liu Y."/>
            <person name="Qu J."/>
            <person name="Song X.-Z."/>
            <person name="Zhang L."/>
            <person name="Villasana D."/>
            <person name="Johnson A."/>
            <person name="Liu J."/>
            <person name="Liyanage D."/>
            <person name="Lorensuhewa L."/>
            <person name="Robinson T."/>
            <person name="Song A."/>
            <person name="Song B.-B."/>
            <person name="Dinh H."/>
            <person name="Thornton R."/>
            <person name="Coyle M."/>
            <person name="Francisco L."/>
            <person name="Jackson L."/>
            <person name="Javaid M."/>
            <person name="Korchina V."/>
            <person name="Kovar C."/>
            <person name="Mata R."/>
            <person name="Mathew T."/>
            <person name="Ngo R."/>
            <person name="Nguyen L."/>
            <person name="Nguyen N."/>
            <person name="Okwuonu G."/>
            <person name="Ongeri F."/>
            <person name="Pham C."/>
            <person name="Simmons D."/>
            <person name="Wilczek-Boney K."/>
            <person name="Hale W."/>
            <person name="Jakkamsetti A."/>
            <person name="Pham P."/>
            <person name="Ruth R."/>
            <person name="San Lucas F."/>
            <person name="Warren J."/>
            <person name="Zhang J."/>
            <person name="Zhao Z."/>
            <person name="Zhou C."/>
            <person name="Zhu D."/>
            <person name="Lee S."/>
            <person name="Bess C."/>
            <person name="Blankenburg K."/>
            <person name="Forbes L."/>
            <person name="Fu Q."/>
            <person name="Gubbala S."/>
            <person name="Hirani K."/>
            <person name="Jayaseelan J.C."/>
            <person name="Lara F."/>
            <person name="Munidasa M."/>
            <person name="Palculict T."/>
            <person name="Patil S."/>
            <person name="Pu L.-L."/>
            <person name="Saada N."/>
            <person name="Tang L."/>
            <person name="Weissenberger G."/>
            <person name="Zhu Y."/>
            <person name="Hemphill L."/>
            <person name="Shang Y."/>
            <person name="Youmans B."/>
            <person name="Ayvaz T."/>
            <person name="Ross M."/>
            <person name="Santibanez J."/>
            <person name="Aqrawi P."/>
            <person name="Gross S."/>
            <person name="Joshi V."/>
            <person name="Fowler G."/>
            <person name="Nazareth L."/>
            <person name="Reid J."/>
            <person name="Worley K."/>
            <person name="Petrosino J."/>
            <person name="Highlander S."/>
            <person name="Gibbs R."/>
        </authorList>
    </citation>
    <scope>NUCLEOTIDE SEQUENCE [LARGE SCALE GENOMIC DNA]</scope>
    <source>
        <strain evidence="5">DSM 15272</strain>
    </source>
</reference>
<evidence type="ECO:0000256" key="2">
    <source>
        <dbReference type="ARBA" id="ARBA00022679"/>
    </source>
</evidence>